<feature type="transmembrane region" description="Helical" evidence="7">
    <location>
        <begin position="6"/>
        <end position="26"/>
    </location>
</feature>
<name>A0A4T0JKE7_WALIC</name>
<feature type="transmembrane region" description="Helical" evidence="7">
    <location>
        <begin position="81"/>
        <end position="104"/>
    </location>
</feature>
<comment type="similarity">
    <text evidence="2">Belongs to the PER33/POM33 family.</text>
</comment>
<dbReference type="GO" id="GO:0061024">
    <property type="term" value="P:membrane organization"/>
    <property type="evidence" value="ECO:0007669"/>
    <property type="project" value="TreeGrafter"/>
</dbReference>
<feature type="transmembrane region" description="Helical" evidence="7">
    <location>
        <begin position="38"/>
        <end position="61"/>
    </location>
</feature>
<dbReference type="Proteomes" id="UP000310689">
    <property type="component" value="Unassembled WGS sequence"/>
</dbReference>
<comment type="caution">
    <text evidence="9">The sequence shown here is derived from an EMBL/GenBank/DDBJ whole genome shotgun (WGS) entry which is preliminary data.</text>
</comment>
<dbReference type="GO" id="GO:0016020">
    <property type="term" value="C:membrane"/>
    <property type="evidence" value="ECO:0007669"/>
    <property type="project" value="UniProtKB-SubCell"/>
</dbReference>
<accession>A0A4T0JKE7</accession>
<dbReference type="GO" id="GO:0005783">
    <property type="term" value="C:endoplasmic reticulum"/>
    <property type="evidence" value="ECO:0007669"/>
    <property type="project" value="TreeGrafter"/>
</dbReference>
<feature type="transmembrane region" description="Helical" evidence="7">
    <location>
        <begin position="174"/>
        <end position="198"/>
    </location>
</feature>
<keyword evidence="5 7" id="KW-0472">Membrane</keyword>
<comment type="subcellular location">
    <subcellularLocation>
        <location evidence="1">Membrane</location>
        <topology evidence="1">Multi-pass membrane protein</topology>
    </subcellularLocation>
</comment>
<evidence type="ECO:0000256" key="5">
    <source>
        <dbReference type="ARBA" id="ARBA00023136"/>
    </source>
</evidence>
<proteinExistence type="inferred from homology"/>
<dbReference type="EMBL" id="SPOF01000003">
    <property type="protein sequence ID" value="TIB16743.1"/>
    <property type="molecule type" value="Genomic_DNA"/>
</dbReference>
<dbReference type="Pfam" id="PF03661">
    <property type="entry name" value="TMEM33_Pom33"/>
    <property type="match status" value="1"/>
</dbReference>
<evidence type="ECO:0000256" key="2">
    <source>
        <dbReference type="ARBA" id="ARBA00007322"/>
    </source>
</evidence>
<sequence length="249" mass="27378">MARSALHYSWAAGHAILFLSTLKYVLGLLTLKSGLIGWAYKLSYFGAIVSYGVVVFKSFGIPQANLAWVQRAMLDEKNVQYLILAAFFFVSKPIPLTLIPYATFSLFHILSFLKNTVIPLIFPPPPQSNATSTDGSTPPSSSGAGPSIQKSIGSFVKSNYARAMKFVSYSEMIVFLRLFFGALIFNNALSMPMFYALFLRSRYVFSPYTRNAFAHVGARIDGLVAPYPQPARIWTQAKGFLARAGGQAA</sequence>
<evidence type="ECO:0008006" key="12">
    <source>
        <dbReference type="Google" id="ProtNLM"/>
    </source>
</evidence>
<feature type="compositionally biased region" description="Low complexity" evidence="6">
    <location>
        <begin position="130"/>
        <end position="147"/>
    </location>
</feature>
<evidence type="ECO:0000256" key="4">
    <source>
        <dbReference type="ARBA" id="ARBA00022989"/>
    </source>
</evidence>
<evidence type="ECO:0000256" key="1">
    <source>
        <dbReference type="ARBA" id="ARBA00004141"/>
    </source>
</evidence>
<evidence type="ECO:0000256" key="6">
    <source>
        <dbReference type="SAM" id="MobiDB-lite"/>
    </source>
</evidence>
<dbReference type="PANTHER" id="PTHR12703:SF4">
    <property type="entry name" value="TRANSMEMBRANE PROTEIN 33"/>
    <property type="match status" value="1"/>
</dbReference>
<dbReference type="PANTHER" id="PTHR12703">
    <property type="entry name" value="TRANSMEMBRANE PROTEIN 33"/>
    <property type="match status" value="1"/>
</dbReference>
<dbReference type="AlphaFoldDB" id="A0A4T0JKE7"/>
<evidence type="ECO:0000256" key="3">
    <source>
        <dbReference type="ARBA" id="ARBA00022692"/>
    </source>
</evidence>
<evidence type="ECO:0000313" key="8">
    <source>
        <dbReference type="EMBL" id="TIB16743.1"/>
    </source>
</evidence>
<dbReference type="EMBL" id="SPOI01000001">
    <property type="protein sequence ID" value="TIB43247.1"/>
    <property type="molecule type" value="Genomic_DNA"/>
</dbReference>
<dbReference type="GO" id="GO:0071786">
    <property type="term" value="P:endoplasmic reticulum tubular network organization"/>
    <property type="evidence" value="ECO:0007669"/>
    <property type="project" value="TreeGrafter"/>
</dbReference>
<dbReference type="InterPro" id="IPR005344">
    <property type="entry name" value="TMEM33/Pom33"/>
</dbReference>
<feature type="region of interest" description="Disordered" evidence="6">
    <location>
        <begin position="128"/>
        <end position="147"/>
    </location>
</feature>
<evidence type="ECO:0000313" key="11">
    <source>
        <dbReference type="Proteomes" id="UP000310689"/>
    </source>
</evidence>
<dbReference type="InterPro" id="IPR051645">
    <property type="entry name" value="PER33/POM33_regulator"/>
</dbReference>
<protein>
    <recommendedName>
        <fullName evidence="12">Tetra-spanning protein 1</fullName>
    </recommendedName>
</protein>
<gene>
    <name evidence="9" type="ORF">E3P86_00053</name>
    <name evidence="8" type="ORF">E3P90_00376</name>
</gene>
<evidence type="ECO:0000313" key="10">
    <source>
        <dbReference type="Proteomes" id="UP000306954"/>
    </source>
</evidence>
<evidence type="ECO:0000313" key="9">
    <source>
        <dbReference type="EMBL" id="TIB43247.1"/>
    </source>
</evidence>
<organism evidence="9 11">
    <name type="scientific">Wallemia ichthyophaga</name>
    <dbReference type="NCBI Taxonomy" id="245174"/>
    <lineage>
        <taxon>Eukaryota</taxon>
        <taxon>Fungi</taxon>
        <taxon>Dikarya</taxon>
        <taxon>Basidiomycota</taxon>
        <taxon>Wallemiomycotina</taxon>
        <taxon>Wallemiomycetes</taxon>
        <taxon>Wallemiales</taxon>
        <taxon>Wallemiaceae</taxon>
        <taxon>Wallemia</taxon>
    </lineage>
</organism>
<keyword evidence="4 7" id="KW-1133">Transmembrane helix</keyword>
<dbReference type="OrthoDB" id="5581259at2759"/>
<dbReference type="Proteomes" id="UP000306954">
    <property type="component" value="Unassembled WGS sequence"/>
</dbReference>
<evidence type="ECO:0000256" key="7">
    <source>
        <dbReference type="SAM" id="Phobius"/>
    </source>
</evidence>
<keyword evidence="3 7" id="KW-0812">Transmembrane</keyword>
<reference evidence="10 11" key="1">
    <citation type="submission" date="2019-03" db="EMBL/GenBank/DDBJ databases">
        <title>Sequencing 23 genomes of Wallemia ichthyophaga.</title>
        <authorList>
            <person name="Gostincar C."/>
        </authorList>
    </citation>
    <scope>NUCLEOTIDE SEQUENCE [LARGE SCALE GENOMIC DNA]</scope>
    <source>
        <strain evidence="9 11">EXF-6200</strain>
        <strain evidence="8 10">EXF-8621</strain>
    </source>
</reference>